<dbReference type="STRING" id="1392540.P256_00453"/>
<proteinExistence type="predicted"/>
<evidence type="ECO:0000256" key="1">
    <source>
        <dbReference type="ARBA" id="ARBA00022729"/>
    </source>
</evidence>
<dbReference type="Proteomes" id="UP000023785">
    <property type="component" value="Unassembled WGS sequence"/>
</dbReference>
<dbReference type="PATRIC" id="fig|1392540.3.peg.443"/>
<sequence length="382" mass="44287">MQTQRNRRFHLIYISLFLIGSHSYADKVVYNESNLFTNNDHLTISSSGSFRLQSLIFDEYNNTNDALKYRRDGYNSFSKISLGSDYKFSNDLHFLIGSETYINYPKILRWHGRYNKSDSTLTANQLYVGIKNDQFGTLKFGKINDLFYDVVGVKTDLADYTPIAQPLDFSNQSAFDGTGAANRTLRYEKSYKKLDFYSAYLFKDTNTSDAQSTFKRNYGLQFATEYHFTPNFSWANAYQYNSGKLNNNTSNEQKKYNGHLIGSSLFYIDNHWLISLGVNYTKNLLPTHSNITQTAYNSETFGLESYAGYKFDIHQYAIENIRPYILETHFKYINGRNFKQNNVGIGTAIKFKYGLGLDVEHYFTSDTVNTPDLTLLRLRFDY</sequence>
<dbReference type="SUPFAM" id="SSF56935">
    <property type="entry name" value="Porins"/>
    <property type="match status" value="1"/>
</dbReference>
<evidence type="ECO:0008006" key="4">
    <source>
        <dbReference type="Google" id="ProtNLM"/>
    </source>
</evidence>
<protein>
    <recommendedName>
        <fullName evidence="4">Porin domain-containing protein</fullName>
    </recommendedName>
</protein>
<dbReference type="eggNOG" id="COG3203">
    <property type="taxonomic scope" value="Bacteria"/>
</dbReference>
<dbReference type="PANTHER" id="PTHR34501:SF2">
    <property type="entry name" value="OUTER MEMBRANE PORIN F-RELATED"/>
    <property type="match status" value="1"/>
</dbReference>
<gene>
    <name evidence="2" type="ORF">P256_00453</name>
</gene>
<dbReference type="RefSeq" id="WP_023272056.1">
    <property type="nucleotide sequence ID" value="NZ_KI530712.1"/>
</dbReference>
<comment type="caution">
    <text evidence="2">The sequence shown here is derived from an EMBL/GenBank/DDBJ whole genome shotgun (WGS) entry which is preliminary data.</text>
</comment>
<reference evidence="2 3" key="1">
    <citation type="submission" date="2013-10" db="EMBL/GenBank/DDBJ databases">
        <title>The Genome Sequence of Acinetobacter nectaris CIP 110549.</title>
        <authorList>
            <consortium name="The Broad Institute Genomics Platform"/>
            <consortium name="The Broad Institute Genome Sequencing Center for Infectious Disease"/>
            <person name="Cerqueira G."/>
            <person name="Feldgarden M."/>
            <person name="Courvalin P."/>
            <person name="Grillot-Courvalin C."/>
            <person name="Clermont D."/>
            <person name="Rocha E."/>
            <person name="Yoon E.-J."/>
            <person name="Nemec A."/>
            <person name="Young S.K."/>
            <person name="Zeng Q."/>
            <person name="Gargeya S."/>
            <person name="Fitzgerald M."/>
            <person name="Abouelleil A."/>
            <person name="Alvarado L."/>
            <person name="Berlin A.M."/>
            <person name="Chapman S.B."/>
            <person name="Gainer-Dewar J."/>
            <person name="Goldberg J."/>
            <person name="Gnerre S."/>
            <person name="Griggs A."/>
            <person name="Gujja S."/>
            <person name="Hansen M."/>
            <person name="Howarth C."/>
            <person name="Imamovic A."/>
            <person name="Ireland A."/>
            <person name="Larimer J."/>
            <person name="McCowan C."/>
            <person name="Murphy C."/>
            <person name="Pearson M."/>
            <person name="Poon T.W."/>
            <person name="Priest M."/>
            <person name="Roberts A."/>
            <person name="Saif S."/>
            <person name="Shea T."/>
            <person name="Sykes S."/>
            <person name="Wortman J."/>
            <person name="Nusbaum C."/>
            <person name="Birren B."/>
        </authorList>
    </citation>
    <scope>NUCLEOTIDE SEQUENCE [LARGE SCALE GENOMIC DNA]</scope>
    <source>
        <strain evidence="2 3">CIP 110549</strain>
    </source>
</reference>
<dbReference type="OrthoDB" id="6674170at2"/>
<name>V2UXG1_9GAMM</name>
<dbReference type="EMBL" id="AYER01000003">
    <property type="protein sequence ID" value="ESK40014.1"/>
    <property type="molecule type" value="Genomic_DNA"/>
</dbReference>
<accession>V2UXG1</accession>
<dbReference type="HOGENOM" id="CLU_061111_0_0_6"/>
<dbReference type="PANTHER" id="PTHR34501">
    <property type="entry name" value="PROTEIN YDDL-RELATED"/>
    <property type="match status" value="1"/>
</dbReference>
<organism evidence="2 3">
    <name type="scientific">Acinetobacter nectaris CIP 110549</name>
    <dbReference type="NCBI Taxonomy" id="1392540"/>
    <lineage>
        <taxon>Bacteria</taxon>
        <taxon>Pseudomonadati</taxon>
        <taxon>Pseudomonadota</taxon>
        <taxon>Gammaproteobacteria</taxon>
        <taxon>Moraxellales</taxon>
        <taxon>Moraxellaceae</taxon>
        <taxon>Acinetobacter</taxon>
    </lineage>
</organism>
<keyword evidence="3" id="KW-1185">Reference proteome</keyword>
<dbReference type="InterPro" id="IPR023614">
    <property type="entry name" value="Porin_dom_sf"/>
</dbReference>
<dbReference type="Gene3D" id="2.40.160.10">
    <property type="entry name" value="Porin"/>
    <property type="match status" value="1"/>
</dbReference>
<evidence type="ECO:0000313" key="2">
    <source>
        <dbReference type="EMBL" id="ESK40014.1"/>
    </source>
</evidence>
<evidence type="ECO:0000313" key="3">
    <source>
        <dbReference type="Proteomes" id="UP000023785"/>
    </source>
</evidence>
<dbReference type="AlphaFoldDB" id="V2UXG1"/>
<dbReference type="InterPro" id="IPR050298">
    <property type="entry name" value="Gram-neg_bact_OMP"/>
</dbReference>
<keyword evidence="1" id="KW-0732">Signal</keyword>